<dbReference type="EMBL" id="BPVZ01001151">
    <property type="protein sequence ID" value="GKV53189.1"/>
    <property type="molecule type" value="Genomic_DNA"/>
</dbReference>
<organism evidence="1 2">
    <name type="scientific">Rubroshorea leprosula</name>
    <dbReference type="NCBI Taxonomy" id="152421"/>
    <lineage>
        <taxon>Eukaryota</taxon>
        <taxon>Viridiplantae</taxon>
        <taxon>Streptophyta</taxon>
        <taxon>Embryophyta</taxon>
        <taxon>Tracheophyta</taxon>
        <taxon>Spermatophyta</taxon>
        <taxon>Magnoliopsida</taxon>
        <taxon>eudicotyledons</taxon>
        <taxon>Gunneridae</taxon>
        <taxon>Pentapetalae</taxon>
        <taxon>rosids</taxon>
        <taxon>malvids</taxon>
        <taxon>Malvales</taxon>
        <taxon>Dipterocarpaceae</taxon>
        <taxon>Rubroshorea</taxon>
    </lineage>
</organism>
<proteinExistence type="predicted"/>
<keyword evidence="2" id="KW-1185">Reference proteome</keyword>
<protein>
    <submittedName>
        <fullName evidence="1">Uncharacterized protein</fullName>
    </submittedName>
</protein>
<comment type="caution">
    <text evidence="1">The sequence shown here is derived from an EMBL/GenBank/DDBJ whole genome shotgun (WGS) entry which is preliminary data.</text>
</comment>
<evidence type="ECO:0000313" key="2">
    <source>
        <dbReference type="Proteomes" id="UP001054252"/>
    </source>
</evidence>
<dbReference type="AlphaFoldDB" id="A0AAV5MW33"/>
<sequence length="255" mass="27633">MQTKTRTGGRVDMSAATAIEFSPLLRIRSSRCGTDHFPGLDSLLPSLNGTSTGWYLLNFPPSKGSLRREVQPVDENEGSSPSFLAPSLSPTICPLSTEKLCYWSEDVGSKVEELKEVDCSGSDLTWVYSTSQAGDMPTRDEMAKKRFCTFTLKKLAGIGSKKGRSSSHSALRLFPTKQGSSAAKMVWSVGLRSYLEVVSVAKSIKRAPCGESFDVGIMLYKDPTTAIPDISLGASNRPLWGKIPKKSLSVGFGTY</sequence>
<gene>
    <name evidence="1" type="ORF">SLEP1_g59726</name>
</gene>
<dbReference type="Proteomes" id="UP001054252">
    <property type="component" value="Unassembled WGS sequence"/>
</dbReference>
<reference evidence="1 2" key="1">
    <citation type="journal article" date="2021" name="Commun. Biol.">
        <title>The genome of Shorea leprosula (Dipterocarpaceae) highlights the ecological relevance of drought in aseasonal tropical rainforests.</title>
        <authorList>
            <person name="Ng K.K.S."/>
            <person name="Kobayashi M.J."/>
            <person name="Fawcett J.A."/>
            <person name="Hatakeyama M."/>
            <person name="Paape T."/>
            <person name="Ng C.H."/>
            <person name="Ang C.C."/>
            <person name="Tnah L.H."/>
            <person name="Lee C.T."/>
            <person name="Nishiyama T."/>
            <person name="Sese J."/>
            <person name="O'Brien M.J."/>
            <person name="Copetti D."/>
            <person name="Mohd Noor M.I."/>
            <person name="Ong R.C."/>
            <person name="Putra M."/>
            <person name="Sireger I.Z."/>
            <person name="Indrioko S."/>
            <person name="Kosugi Y."/>
            <person name="Izuno A."/>
            <person name="Isagi Y."/>
            <person name="Lee S.L."/>
            <person name="Shimizu K.K."/>
        </authorList>
    </citation>
    <scope>NUCLEOTIDE SEQUENCE [LARGE SCALE GENOMIC DNA]</scope>
    <source>
        <strain evidence="1">214</strain>
    </source>
</reference>
<evidence type="ECO:0000313" key="1">
    <source>
        <dbReference type="EMBL" id="GKV53189.1"/>
    </source>
</evidence>
<name>A0AAV5MW33_9ROSI</name>
<accession>A0AAV5MW33</accession>